<keyword evidence="3" id="KW-1185">Reference proteome</keyword>
<evidence type="ECO:0000313" key="3">
    <source>
        <dbReference type="Proteomes" id="UP001056035"/>
    </source>
</evidence>
<evidence type="ECO:0000256" key="1">
    <source>
        <dbReference type="SAM" id="MobiDB-lite"/>
    </source>
</evidence>
<organism evidence="2 3">
    <name type="scientific">Paraconexibacter antarcticus</name>
    <dbReference type="NCBI Taxonomy" id="2949664"/>
    <lineage>
        <taxon>Bacteria</taxon>
        <taxon>Bacillati</taxon>
        <taxon>Actinomycetota</taxon>
        <taxon>Thermoleophilia</taxon>
        <taxon>Solirubrobacterales</taxon>
        <taxon>Paraconexibacteraceae</taxon>
        <taxon>Paraconexibacter</taxon>
    </lineage>
</organism>
<dbReference type="RefSeq" id="WP_254572882.1">
    <property type="nucleotide sequence ID" value="NZ_CP098502.1"/>
</dbReference>
<protein>
    <submittedName>
        <fullName evidence="2">Uncharacterized protein</fullName>
    </submittedName>
</protein>
<name>A0ABY5E014_9ACTN</name>
<dbReference type="Proteomes" id="UP001056035">
    <property type="component" value="Chromosome"/>
</dbReference>
<evidence type="ECO:0000313" key="2">
    <source>
        <dbReference type="EMBL" id="UTI66207.1"/>
    </source>
</evidence>
<reference evidence="2 3" key="1">
    <citation type="submission" date="2022-06" db="EMBL/GenBank/DDBJ databases">
        <title>Paraconexibacter antarcticus.</title>
        <authorList>
            <person name="Kim C.S."/>
        </authorList>
    </citation>
    <scope>NUCLEOTIDE SEQUENCE [LARGE SCALE GENOMIC DNA]</scope>
    <source>
        <strain evidence="2 3">02-257</strain>
    </source>
</reference>
<feature type="region of interest" description="Disordered" evidence="1">
    <location>
        <begin position="1"/>
        <end position="30"/>
    </location>
</feature>
<sequence>MWGDLRGDPTLAASTRGRSHPPGRLDDGFTDLAASDDAVRTVIQMFASAR</sequence>
<dbReference type="EMBL" id="CP098502">
    <property type="protein sequence ID" value="UTI66207.1"/>
    <property type="molecule type" value="Genomic_DNA"/>
</dbReference>
<accession>A0ABY5E014</accession>
<gene>
    <name evidence="2" type="ORF">NBH00_08365</name>
</gene>
<proteinExistence type="predicted"/>